<gene>
    <name evidence="1" type="ORF">SAMN05216526_1638</name>
</gene>
<evidence type="ECO:0000313" key="2">
    <source>
        <dbReference type="Proteomes" id="UP000223759"/>
    </source>
</evidence>
<dbReference type="Proteomes" id="UP000223759">
    <property type="component" value="Unassembled WGS sequence"/>
</dbReference>
<proteinExistence type="predicted"/>
<dbReference type="EMBL" id="FTPK01000003">
    <property type="protein sequence ID" value="SIT72385.1"/>
    <property type="molecule type" value="Genomic_DNA"/>
</dbReference>
<keyword evidence="2" id="KW-1185">Reference proteome</keyword>
<dbReference type="AlphaFoldDB" id="A0A1R3W3M0"/>
<accession>A0A1R3W3M0</accession>
<name>A0A1R3W3M0_9GAMM</name>
<reference evidence="1 2" key="1">
    <citation type="submission" date="2017-01" db="EMBL/GenBank/DDBJ databases">
        <authorList>
            <person name="Mah S.A."/>
            <person name="Swanson W.J."/>
            <person name="Moy G.W."/>
            <person name="Vacquier V.D."/>
        </authorList>
    </citation>
    <scope>NUCLEOTIDE SEQUENCE [LARGE SCALE GENOMIC DNA]</scope>
    <source>
        <strain evidence="1 2">M9</strain>
    </source>
</reference>
<organism evidence="1 2">
    <name type="scientific">Ectothiorhodosinus mongolicus</name>
    <dbReference type="NCBI Taxonomy" id="233100"/>
    <lineage>
        <taxon>Bacteria</taxon>
        <taxon>Pseudomonadati</taxon>
        <taxon>Pseudomonadota</taxon>
        <taxon>Gammaproteobacteria</taxon>
        <taxon>Chromatiales</taxon>
        <taxon>Ectothiorhodospiraceae</taxon>
        <taxon>Ectothiorhodosinus</taxon>
    </lineage>
</organism>
<dbReference type="RefSeq" id="WP_076756238.1">
    <property type="nucleotide sequence ID" value="NZ_CP023018.1"/>
</dbReference>
<evidence type="ECO:0000313" key="1">
    <source>
        <dbReference type="EMBL" id="SIT72385.1"/>
    </source>
</evidence>
<dbReference type="OrthoDB" id="371080at2"/>
<protein>
    <submittedName>
        <fullName evidence="1">Uncharacterized protein</fullName>
    </submittedName>
</protein>
<dbReference type="STRING" id="233100.SAMN05216526_1638"/>
<sequence length="92" mass="10607">MVHQEKRKAWSKEQQAYTREILEKVDPVAFLFSAAGENQGCCFNHLDGRYGYMEFQDALNCRFRLFDVQSHIPLASYDTIDDLIAGGWKVST</sequence>